<dbReference type="EC" id="1.-.-.-" evidence="3"/>
<proteinExistence type="predicted"/>
<evidence type="ECO:0000256" key="1">
    <source>
        <dbReference type="ARBA" id="ARBA00023002"/>
    </source>
</evidence>
<evidence type="ECO:0000259" key="2">
    <source>
        <dbReference type="SMART" id="SM00903"/>
    </source>
</evidence>
<dbReference type="InterPro" id="IPR002563">
    <property type="entry name" value="Flavin_Rdtase-like_dom"/>
</dbReference>
<evidence type="ECO:0000313" key="3">
    <source>
        <dbReference type="EMBL" id="MDW4571751.1"/>
    </source>
</evidence>
<accession>A0ABU4GXE6</accession>
<comment type="caution">
    <text evidence="3">The sequence shown here is derived from an EMBL/GenBank/DDBJ whole genome shotgun (WGS) entry which is preliminary data.</text>
</comment>
<dbReference type="PANTHER" id="PTHR30466:SF1">
    <property type="entry name" value="FMN REDUCTASE (NADH) RUTF"/>
    <property type="match status" value="1"/>
</dbReference>
<name>A0ABU4GXE6_9MICO</name>
<reference evidence="3 4" key="1">
    <citation type="submission" date="2023-11" db="EMBL/GenBank/DDBJ databases">
        <title>Draft genome sequence of Microbacterium arthrosphaerae JCM 30492.</title>
        <authorList>
            <person name="Zhang G."/>
            <person name="Ding Y."/>
        </authorList>
    </citation>
    <scope>NUCLEOTIDE SEQUENCE [LARGE SCALE GENOMIC DNA]</scope>
    <source>
        <strain evidence="3 4">JCM 30492</strain>
    </source>
</reference>
<protein>
    <submittedName>
        <fullName evidence="3">Flavin reductase family protein</fullName>
        <ecNumber evidence="3">1.-.-.-</ecNumber>
    </submittedName>
</protein>
<dbReference type="RefSeq" id="WP_318352275.1">
    <property type="nucleotide sequence ID" value="NZ_JAWQEV010000001.1"/>
</dbReference>
<dbReference type="Gene3D" id="2.30.110.10">
    <property type="entry name" value="Electron Transport, Fmn-binding Protein, Chain A"/>
    <property type="match status" value="1"/>
</dbReference>
<dbReference type="PANTHER" id="PTHR30466">
    <property type="entry name" value="FLAVIN REDUCTASE"/>
    <property type="match status" value="1"/>
</dbReference>
<sequence length="190" mass="19493">MTALPSVSATDQHPATRSICGAISPVEFRALFRGHPSGVAVITATGPGGPVALTASSVSSVSAEPPLLVFSVSSISSSTPTILAADSVVVHLLDADDIDLARLGATSGVDRFADVESWAPLPTGEPVFRGVRAWVRCAVVSRMDAGGSTVIAAHAVQAHIARDEPDTAGSGALVYHNRGWHRLGDHSRVG</sequence>
<gene>
    <name evidence="3" type="ORF">R8Z58_03065</name>
</gene>
<dbReference type="EMBL" id="JAWQEV010000001">
    <property type="protein sequence ID" value="MDW4571751.1"/>
    <property type="molecule type" value="Genomic_DNA"/>
</dbReference>
<dbReference type="GO" id="GO:0016491">
    <property type="term" value="F:oxidoreductase activity"/>
    <property type="evidence" value="ECO:0007669"/>
    <property type="project" value="UniProtKB-KW"/>
</dbReference>
<dbReference type="InterPro" id="IPR012349">
    <property type="entry name" value="Split_barrel_FMN-bd"/>
</dbReference>
<dbReference type="SMART" id="SM00903">
    <property type="entry name" value="Flavin_Reduct"/>
    <property type="match status" value="1"/>
</dbReference>
<keyword evidence="4" id="KW-1185">Reference proteome</keyword>
<keyword evidence="1 3" id="KW-0560">Oxidoreductase</keyword>
<feature type="domain" description="Flavin reductase like" evidence="2">
    <location>
        <begin position="32"/>
        <end position="182"/>
    </location>
</feature>
<organism evidence="3 4">
    <name type="scientific">Microbacterium arthrosphaerae</name>
    <dbReference type="NCBI Taxonomy" id="792652"/>
    <lineage>
        <taxon>Bacteria</taxon>
        <taxon>Bacillati</taxon>
        <taxon>Actinomycetota</taxon>
        <taxon>Actinomycetes</taxon>
        <taxon>Micrococcales</taxon>
        <taxon>Microbacteriaceae</taxon>
        <taxon>Microbacterium</taxon>
    </lineage>
</organism>
<dbReference type="SUPFAM" id="SSF50475">
    <property type="entry name" value="FMN-binding split barrel"/>
    <property type="match status" value="1"/>
</dbReference>
<dbReference type="InterPro" id="IPR050268">
    <property type="entry name" value="NADH-dep_flavin_reductase"/>
</dbReference>
<evidence type="ECO:0000313" key="4">
    <source>
        <dbReference type="Proteomes" id="UP001283109"/>
    </source>
</evidence>
<dbReference type="Pfam" id="PF01613">
    <property type="entry name" value="Flavin_Reduct"/>
    <property type="match status" value="1"/>
</dbReference>
<dbReference type="Proteomes" id="UP001283109">
    <property type="component" value="Unassembled WGS sequence"/>
</dbReference>